<dbReference type="Pfam" id="PF20157">
    <property type="entry name" value="Maf_flag10_N"/>
    <property type="match status" value="1"/>
</dbReference>
<sequence>MVQIENINYLRKNFPEVRKVTKEHYKNNDVNVINSKKDLPTLTIKNDGRILYLHSKYDPIQEAVKLVKQYSEELNEKKNVFFYGIGLGYHIEAIRKQYPHISITLYEPNVDVFQCLMETKLIKNLADEAIKDLFVETSEENRNQFLRNFAMEVNDDVLLITLPSYERIFKDENKKFMEIFTHELKNKRMNLRTSFAYEQRWTINSLMNLKETMHTPNILHIENKHIFQGKPAIIVAAGPSLNEELEHLKHIKMNGLAYIFSVGSAINTLVDYGIYPDAACTYDPQSHNYKVFEKTVTKQADWEIPMIYGTSVGFETIQKYRGSKAHMITSQDMVSSYFYQQDRQNELVKVSDAPSIAVVTTELLNRLECDPIIFVGQNFAYLNNSHYAQGIEYEGMSNAVSEKILNKSITVENVQGEFILTNEGFLKMKMQMERVIEAFQKINNCTFINTTQGGARIDGTTFLSLQQVIKRELTEKQIVVNWYDFLEAPLKPYEFMSKKREMDESLRELIVIIDHLQQITRQIKKLIDAQSIQLIHDLFSKFDKLLKKLKNLDFYKVFILPMIRVQNEVTAKQVEEFRFEQDTFKKGEKMVKVFSNYFNHIEQVLEMVVPVYNNVMTEIEEESEKNNWK</sequence>
<dbReference type="PANTHER" id="PTHR41786">
    <property type="entry name" value="MOTILITY ACCESSORY FACTOR MAF"/>
    <property type="match status" value="1"/>
</dbReference>
<protein>
    <recommendedName>
        <fullName evidence="5">Motility associated factor glycosyltransferase family protein</fullName>
    </recommendedName>
</protein>
<proteinExistence type="predicted"/>
<dbReference type="PANTHER" id="PTHR41786:SF1">
    <property type="entry name" value="6-HYDROXYMETHYLPTERIN DIPHOSPHOKINASE MPTE-LIKE DOMAIN-CONTAINING PROTEIN"/>
    <property type="match status" value="1"/>
</dbReference>
<evidence type="ECO:0000259" key="2">
    <source>
        <dbReference type="Pfam" id="PF20157"/>
    </source>
</evidence>
<name>A0A419V988_9BACL</name>
<evidence type="ECO:0000259" key="1">
    <source>
        <dbReference type="Pfam" id="PF01973"/>
    </source>
</evidence>
<evidence type="ECO:0000313" key="3">
    <source>
        <dbReference type="EMBL" id="RKD76523.1"/>
    </source>
</evidence>
<comment type="caution">
    <text evidence="3">The sequence shown here is derived from an EMBL/GenBank/DDBJ whole genome shotgun (WGS) entry which is preliminary data.</text>
</comment>
<dbReference type="AlphaFoldDB" id="A0A419V988"/>
<dbReference type="InterPro" id="IPR002826">
    <property type="entry name" value="MptE-like"/>
</dbReference>
<organism evidence="3 4">
    <name type="scientific">Sinobaca qinghaiensis</name>
    <dbReference type="NCBI Taxonomy" id="342944"/>
    <lineage>
        <taxon>Bacteria</taxon>
        <taxon>Bacillati</taxon>
        <taxon>Bacillota</taxon>
        <taxon>Bacilli</taxon>
        <taxon>Bacillales</taxon>
        <taxon>Sporolactobacillaceae</taxon>
        <taxon>Sinobaca</taxon>
    </lineage>
</organism>
<evidence type="ECO:0000313" key="4">
    <source>
        <dbReference type="Proteomes" id="UP000285120"/>
    </source>
</evidence>
<keyword evidence="4" id="KW-1185">Reference proteome</keyword>
<dbReference type="InterPro" id="IPR045376">
    <property type="entry name" value="Maf_N"/>
</dbReference>
<dbReference type="Pfam" id="PF01973">
    <property type="entry name" value="MptE-like"/>
    <property type="match status" value="1"/>
</dbReference>
<evidence type="ECO:0008006" key="5">
    <source>
        <dbReference type="Google" id="ProtNLM"/>
    </source>
</evidence>
<dbReference type="RefSeq" id="WP_170146826.1">
    <property type="nucleotide sequence ID" value="NZ_RAPK01000006.1"/>
</dbReference>
<gene>
    <name evidence="3" type="ORF">ATL39_0742</name>
</gene>
<feature type="domain" description="Glycosyltransferase Maf N-terminal" evidence="2">
    <location>
        <begin position="61"/>
        <end position="115"/>
    </location>
</feature>
<feature type="domain" description="6-hydroxymethylpterin diphosphokinase MptE-like" evidence="1">
    <location>
        <begin position="204"/>
        <end position="383"/>
    </location>
</feature>
<accession>A0A419V988</accession>
<dbReference type="Proteomes" id="UP000285120">
    <property type="component" value="Unassembled WGS sequence"/>
</dbReference>
<reference evidence="3 4" key="1">
    <citation type="submission" date="2018-09" db="EMBL/GenBank/DDBJ databases">
        <title>Genomic Encyclopedia of Archaeal and Bacterial Type Strains, Phase II (KMG-II): from individual species to whole genera.</title>
        <authorList>
            <person name="Goeker M."/>
        </authorList>
    </citation>
    <scope>NUCLEOTIDE SEQUENCE [LARGE SCALE GENOMIC DNA]</scope>
    <source>
        <strain evidence="3 4">DSM 17008</strain>
    </source>
</reference>
<dbReference type="EMBL" id="RAPK01000006">
    <property type="protein sequence ID" value="RKD76523.1"/>
    <property type="molecule type" value="Genomic_DNA"/>
</dbReference>